<sequence length="498" mass="55268">MAELLEMKNINKAFSGVHALTDAQFHLRRGEVHAFMGENGAGKSTLMKILTGVYKRDSGEVLIDGEPVVYQNTAEALDDGVVIVHQELNMMDDLKVYENIFIGRESMNGFFINDRNNIRQTKELFEKIGVHIDPNAKVGDLTVGQQQMVEIAKAVSHDAKIVVFDEPTSALTEAEIAELFKIIDDLKNQGIGIIYITHRMDEVFQISDRITVLRDGEYIGTANTSETNKDSLINMMVGRELTEEVKAESQVDPDAEVVLEVENLAAGRMVKDVSFSLRKGEILGVSGLMGAGRTEMARLIYGAEKPDSGTIKLHGEEVQINSTEEAVSRGIGYLSEDRRRYGVLTEQSIAENTVLPSIPDYISAGFIDDRKAHQDAVKFNEIVSTKMVSVDQKVRTLSGGNQQKVVVAKWLLKDSEILIFDEPTRGIDVGAKAEIYNLMQELADEGKSILMISSEMQEILRMSDRVVVMCEGRVTGIVPIEEATQEKILGYAMMREEV</sequence>
<dbReference type="InterPro" id="IPR050107">
    <property type="entry name" value="ABC_carbohydrate_import_ATPase"/>
</dbReference>
<dbReference type="RefSeq" id="WP_276649556.1">
    <property type="nucleotide sequence ID" value="NZ_JAAYSM010000363.1"/>
</dbReference>
<keyword evidence="8" id="KW-1278">Translocase</keyword>
<keyword evidence="5" id="KW-0677">Repeat</keyword>
<dbReference type="Pfam" id="PF00005">
    <property type="entry name" value="ABC_tran"/>
    <property type="match status" value="2"/>
</dbReference>
<evidence type="ECO:0000256" key="1">
    <source>
        <dbReference type="ARBA" id="ARBA00004202"/>
    </source>
</evidence>
<dbReference type="CDD" id="cd03216">
    <property type="entry name" value="ABC_Carb_Monos_I"/>
    <property type="match status" value="1"/>
</dbReference>
<dbReference type="InterPro" id="IPR003439">
    <property type="entry name" value="ABC_transporter-like_ATP-bd"/>
</dbReference>
<evidence type="ECO:0000259" key="10">
    <source>
        <dbReference type="PROSITE" id="PS50893"/>
    </source>
</evidence>
<comment type="caution">
    <text evidence="11">The sequence shown here is derived from an EMBL/GenBank/DDBJ whole genome shotgun (WGS) entry which is preliminary data.</text>
</comment>
<dbReference type="FunFam" id="3.40.50.300:FF:000127">
    <property type="entry name" value="Ribose import ATP-binding protein RbsA"/>
    <property type="match status" value="1"/>
</dbReference>
<keyword evidence="3" id="KW-1003">Cell membrane</keyword>
<evidence type="ECO:0000256" key="3">
    <source>
        <dbReference type="ARBA" id="ARBA00022475"/>
    </source>
</evidence>
<dbReference type="SMART" id="SM00382">
    <property type="entry name" value="AAA"/>
    <property type="match status" value="2"/>
</dbReference>
<evidence type="ECO:0000313" key="11">
    <source>
        <dbReference type="EMBL" id="NLJ19197.1"/>
    </source>
</evidence>
<protein>
    <submittedName>
        <fullName evidence="11">Sugar ABC transporter ATP-binding protein</fullName>
    </submittedName>
</protein>
<dbReference type="EMBL" id="JAAYSM010000363">
    <property type="protein sequence ID" value="NLJ19197.1"/>
    <property type="molecule type" value="Genomic_DNA"/>
</dbReference>
<dbReference type="PROSITE" id="PS50893">
    <property type="entry name" value="ABC_TRANSPORTER_2"/>
    <property type="match status" value="2"/>
</dbReference>
<evidence type="ECO:0000256" key="6">
    <source>
        <dbReference type="ARBA" id="ARBA00022741"/>
    </source>
</evidence>
<reference evidence="11 12" key="1">
    <citation type="journal article" date="2020" name="Biotechnol. Biofuels">
        <title>New insights from the biogas microbiome by comprehensive genome-resolved metagenomics of nearly 1600 species originating from multiple anaerobic digesters.</title>
        <authorList>
            <person name="Campanaro S."/>
            <person name="Treu L."/>
            <person name="Rodriguez-R L.M."/>
            <person name="Kovalovszki A."/>
            <person name="Ziels R.M."/>
            <person name="Maus I."/>
            <person name="Zhu X."/>
            <person name="Kougias P.G."/>
            <person name="Basile A."/>
            <person name="Luo G."/>
            <person name="Schluter A."/>
            <person name="Konstantinidis K.T."/>
            <person name="Angelidaki I."/>
        </authorList>
    </citation>
    <scope>NUCLEOTIDE SEQUENCE [LARGE SCALE GENOMIC DNA]</scope>
    <source>
        <strain evidence="11">AS23ysBPME_34</strain>
    </source>
</reference>
<keyword evidence="7 11" id="KW-0067">ATP-binding</keyword>
<comment type="subcellular location">
    <subcellularLocation>
        <location evidence="1">Cell membrane</location>
        <topology evidence="1">Peripheral membrane protein</topology>
    </subcellularLocation>
</comment>
<dbReference type="GO" id="GO:0005524">
    <property type="term" value="F:ATP binding"/>
    <property type="evidence" value="ECO:0007669"/>
    <property type="project" value="UniProtKB-KW"/>
</dbReference>
<evidence type="ECO:0000256" key="5">
    <source>
        <dbReference type="ARBA" id="ARBA00022737"/>
    </source>
</evidence>
<dbReference type="InterPro" id="IPR017871">
    <property type="entry name" value="ABC_transporter-like_CS"/>
</dbReference>
<keyword evidence="9" id="KW-0472">Membrane</keyword>
<dbReference type="PANTHER" id="PTHR43790:SF3">
    <property type="entry name" value="D-ALLOSE IMPORT ATP-BINDING PROTEIN ALSA-RELATED"/>
    <property type="match status" value="1"/>
</dbReference>
<name>A0A7X8H125_9LACT</name>
<evidence type="ECO:0000256" key="9">
    <source>
        <dbReference type="ARBA" id="ARBA00023136"/>
    </source>
</evidence>
<feature type="domain" description="ABC transporter" evidence="10">
    <location>
        <begin position="245"/>
        <end position="496"/>
    </location>
</feature>
<evidence type="ECO:0000256" key="2">
    <source>
        <dbReference type="ARBA" id="ARBA00022448"/>
    </source>
</evidence>
<gene>
    <name evidence="11" type="ORF">GX355_10080</name>
</gene>
<keyword evidence="6" id="KW-0547">Nucleotide-binding</keyword>
<feature type="domain" description="ABC transporter" evidence="10">
    <location>
        <begin position="5"/>
        <end position="240"/>
    </location>
</feature>
<dbReference type="Proteomes" id="UP000541058">
    <property type="component" value="Unassembled WGS sequence"/>
</dbReference>
<dbReference type="PROSITE" id="PS00211">
    <property type="entry name" value="ABC_TRANSPORTER_1"/>
    <property type="match status" value="1"/>
</dbReference>
<evidence type="ECO:0000256" key="8">
    <source>
        <dbReference type="ARBA" id="ARBA00022967"/>
    </source>
</evidence>
<dbReference type="Gene3D" id="3.40.50.300">
    <property type="entry name" value="P-loop containing nucleotide triphosphate hydrolases"/>
    <property type="match status" value="2"/>
</dbReference>
<dbReference type="GO" id="GO:0016887">
    <property type="term" value="F:ATP hydrolysis activity"/>
    <property type="evidence" value="ECO:0007669"/>
    <property type="project" value="InterPro"/>
</dbReference>
<evidence type="ECO:0000256" key="4">
    <source>
        <dbReference type="ARBA" id="ARBA00022597"/>
    </source>
</evidence>
<dbReference type="CDD" id="cd03215">
    <property type="entry name" value="ABC_Carb_Monos_II"/>
    <property type="match status" value="1"/>
</dbReference>
<proteinExistence type="predicted"/>
<evidence type="ECO:0000313" key="12">
    <source>
        <dbReference type="Proteomes" id="UP000541058"/>
    </source>
</evidence>
<evidence type="ECO:0000256" key="7">
    <source>
        <dbReference type="ARBA" id="ARBA00022840"/>
    </source>
</evidence>
<accession>A0A7X8H125</accession>
<dbReference type="InterPro" id="IPR003593">
    <property type="entry name" value="AAA+_ATPase"/>
</dbReference>
<dbReference type="PANTHER" id="PTHR43790">
    <property type="entry name" value="CARBOHYDRATE TRANSPORT ATP-BINDING PROTEIN MG119-RELATED"/>
    <property type="match status" value="1"/>
</dbReference>
<keyword evidence="4" id="KW-0762">Sugar transport</keyword>
<dbReference type="AlphaFoldDB" id="A0A7X8H125"/>
<dbReference type="GO" id="GO:0005886">
    <property type="term" value="C:plasma membrane"/>
    <property type="evidence" value="ECO:0007669"/>
    <property type="project" value="UniProtKB-SubCell"/>
</dbReference>
<organism evidence="11 12">
    <name type="scientific">Globicatella sulfidifaciens</name>
    <dbReference type="NCBI Taxonomy" id="136093"/>
    <lineage>
        <taxon>Bacteria</taxon>
        <taxon>Bacillati</taxon>
        <taxon>Bacillota</taxon>
        <taxon>Bacilli</taxon>
        <taxon>Lactobacillales</taxon>
        <taxon>Aerococcaceae</taxon>
        <taxon>Globicatella</taxon>
    </lineage>
</organism>
<keyword evidence="2" id="KW-0813">Transport</keyword>
<dbReference type="SUPFAM" id="SSF52540">
    <property type="entry name" value="P-loop containing nucleoside triphosphate hydrolases"/>
    <property type="match status" value="2"/>
</dbReference>
<dbReference type="InterPro" id="IPR027417">
    <property type="entry name" value="P-loop_NTPase"/>
</dbReference>